<reference evidence="2" key="1">
    <citation type="submission" date="2022-11" db="UniProtKB">
        <authorList>
            <consortium name="WormBaseParasite"/>
        </authorList>
    </citation>
    <scope>IDENTIFICATION</scope>
</reference>
<evidence type="ECO:0000313" key="2">
    <source>
        <dbReference type="WBParaSite" id="PSAMB.scaffold5785size10881.g27324.t1"/>
    </source>
</evidence>
<sequence length="91" mass="10289">MSKVQRTFVERPRVATVSAAVPQLLEVWISVPKRFVSELPRGDARAMRSRAATHGLQQLSTPILFRSVVFQVDPSKGLLFTDMNRRSAWHA</sequence>
<dbReference type="Proteomes" id="UP000887566">
    <property type="component" value="Unplaced"/>
</dbReference>
<evidence type="ECO:0000313" key="1">
    <source>
        <dbReference type="Proteomes" id="UP000887566"/>
    </source>
</evidence>
<protein>
    <submittedName>
        <fullName evidence="2">Uncharacterized protein</fullName>
    </submittedName>
</protein>
<accession>A0A914WXH8</accession>
<dbReference type="WBParaSite" id="PSAMB.scaffold5785size10881.g27324.t1">
    <property type="protein sequence ID" value="PSAMB.scaffold5785size10881.g27324.t1"/>
    <property type="gene ID" value="PSAMB.scaffold5785size10881.g27324"/>
</dbReference>
<organism evidence="1 2">
    <name type="scientific">Plectus sambesii</name>
    <dbReference type="NCBI Taxonomy" id="2011161"/>
    <lineage>
        <taxon>Eukaryota</taxon>
        <taxon>Metazoa</taxon>
        <taxon>Ecdysozoa</taxon>
        <taxon>Nematoda</taxon>
        <taxon>Chromadorea</taxon>
        <taxon>Plectida</taxon>
        <taxon>Plectina</taxon>
        <taxon>Plectoidea</taxon>
        <taxon>Plectidae</taxon>
        <taxon>Plectus</taxon>
    </lineage>
</organism>
<dbReference type="AlphaFoldDB" id="A0A914WXH8"/>
<keyword evidence="1" id="KW-1185">Reference proteome</keyword>
<name>A0A914WXH8_9BILA</name>
<proteinExistence type="predicted"/>